<evidence type="ECO:0000256" key="1">
    <source>
        <dbReference type="ARBA" id="ARBA00022448"/>
    </source>
</evidence>
<reference evidence="5 6" key="1">
    <citation type="submission" date="2020-02" db="EMBL/GenBank/DDBJ databases">
        <title>Complete genome sequence of the novel Campylobacter species Candidatus Campylobacter infans.</title>
        <authorList>
            <person name="Duim B."/>
            <person name="Zomer A."/>
            <person name="van der Graaf L."/>
            <person name="Wagenaar J."/>
        </authorList>
    </citation>
    <scope>NUCLEOTIDE SEQUENCE [LARGE SCALE GENOMIC DNA]</scope>
    <source>
        <strain evidence="5 6">19S00001</strain>
    </source>
</reference>
<organism evidence="5 6">
    <name type="scientific">Candidatus Campylobacter infans</name>
    <dbReference type="NCBI Taxonomy" id="2561898"/>
    <lineage>
        <taxon>Bacteria</taxon>
        <taxon>Pseudomonadati</taxon>
        <taxon>Campylobacterota</taxon>
        <taxon>Epsilonproteobacteria</taxon>
        <taxon>Campylobacterales</taxon>
        <taxon>Campylobacteraceae</taxon>
        <taxon>Campylobacter</taxon>
    </lineage>
</organism>
<dbReference type="GO" id="GO:0005524">
    <property type="term" value="F:ATP binding"/>
    <property type="evidence" value="ECO:0007669"/>
    <property type="project" value="UniProtKB-KW"/>
</dbReference>
<evidence type="ECO:0000259" key="4">
    <source>
        <dbReference type="PROSITE" id="PS50893"/>
    </source>
</evidence>
<dbReference type="PANTHER" id="PTHR42781:SF4">
    <property type="entry name" value="SPERMIDINE_PUTRESCINE IMPORT ATP-BINDING PROTEIN POTA"/>
    <property type="match status" value="1"/>
</dbReference>
<feature type="domain" description="ABC transporter" evidence="4">
    <location>
        <begin position="1"/>
        <end position="245"/>
    </location>
</feature>
<dbReference type="KEGG" id="cinf:CINF_0249"/>
<name>A0A7H9CHR8_9BACT</name>
<dbReference type="PROSITE" id="PS50893">
    <property type="entry name" value="ABC_TRANSPORTER_2"/>
    <property type="match status" value="1"/>
</dbReference>
<keyword evidence="6" id="KW-1185">Reference proteome</keyword>
<dbReference type="PANTHER" id="PTHR42781">
    <property type="entry name" value="SPERMIDINE/PUTRESCINE IMPORT ATP-BINDING PROTEIN POTA"/>
    <property type="match status" value="1"/>
</dbReference>
<keyword evidence="2" id="KW-0547">Nucleotide-binding</keyword>
<evidence type="ECO:0000313" key="5">
    <source>
        <dbReference type="EMBL" id="QLI04798.1"/>
    </source>
</evidence>
<dbReference type="AlphaFoldDB" id="A0A7H9CHR8"/>
<dbReference type="InterPro" id="IPR050093">
    <property type="entry name" value="ABC_SmlMolc_Importer"/>
</dbReference>
<dbReference type="SMART" id="SM00382">
    <property type="entry name" value="AAA"/>
    <property type="match status" value="1"/>
</dbReference>
<accession>A0A7H9CHR8</accession>
<evidence type="ECO:0000313" key="6">
    <source>
        <dbReference type="Proteomes" id="UP000509414"/>
    </source>
</evidence>
<dbReference type="Gene3D" id="3.40.50.300">
    <property type="entry name" value="P-loop containing nucleotide triphosphate hydrolases"/>
    <property type="match status" value="1"/>
</dbReference>
<dbReference type="PROSITE" id="PS00211">
    <property type="entry name" value="ABC_TRANSPORTER_1"/>
    <property type="match status" value="1"/>
</dbReference>
<keyword evidence="1" id="KW-0813">Transport</keyword>
<dbReference type="InterPro" id="IPR003593">
    <property type="entry name" value="AAA+_ATPase"/>
</dbReference>
<protein>
    <submittedName>
        <fullName evidence="5">Molybdenum ABC transporter ModABC, ATP-binding protein</fullName>
    </submittedName>
</protein>
<dbReference type="InterPro" id="IPR017871">
    <property type="entry name" value="ABC_transporter-like_CS"/>
</dbReference>
<dbReference type="GO" id="GO:0016887">
    <property type="term" value="F:ATP hydrolysis activity"/>
    <property type="evidence" value="ECO:0007669"/>
    <property type="project" value="InterPro"/>
</dbReference>
<dbReference type="InterPro" id="IPR003439">
    <property type="entry name" value="ABC_transporter-like_ATP-bd"/>
</dbReference>
<dbReference type="InterPro" id="IPR027417">
    <property type="entry name" value="P-loop_NTPase"/>
</dbReference>
<proteinExistence type="predicted"/>
<gene>
    <name evidence="5" type="primary">modC</name>
    <name evidence="5" type="ORF">CINF_0249</name>
</gene>
<dbReference type="RefSeq" id="WP_179975453.1">
    <property type="nucleotide sequence ID" value="NZ_CP049075.1"/>
</dbReference>
<evidence type="ECO:0000256" key="3">
    <source>
        <dbReference type="ARBA" id="ARBA00022840"/>
    </source>
</evidence>
<evidence type="ECO:0000256" key="2">
    <source>
        <dbReference type="ARBA" id="ARBA00022741"/>
    </source>
</evidence>
<dbReference type="Pfam" id="PF00005">
    <property type="entry name" value="ABC_tran"/>
    <property type="match status" value="1"/>
</dbReference>
<sequence>MLSFCAYKKFNDFCVDASFSVDKGEFVALFGASGAGKSTILRLLAGFEKADFGASKKGEVIYFNHKKLKNADISSFDKAPILNTKEIFLAPQKRNIGFLFQDYALFSNMSVLKNLLYAKNDKNYAEFLLDLCDLNGHKNALPNELSGGQKQRVALVRALMRRPELLLLDEPFSALDYGLKSRLQDYLLKIHQNLKPTIIMVSHDLSEVYKLAKRVLIVSNGKITQNGSPSEIFMPNKGSQKLNVIGKILELKDEGAVIIAVVEIANRLGQIALSPQEAKGLKASDEVIISVKAFKANIKKL</sequence>
<dbReference type="SUPFAM" id="SSF52540">
    <property type="entry name" value="P-loop containing nucleoside triphosphate hydrolases"/>
    <property type="match status" value="1"/>
</dbReference>
<dbReference type="Proteomes" id="UP000509414">
    <property type="component" value="Chromosome"/>
</dbReference>
<dbReference type="EMBL" id="CP049075">
    <property type="protein sequence ID" value="QLI04798.1"/>
    <property type="molecule type" value="Genomic_DNA"/>
</dbReference>
<keyword evidence="3 5" id="KW-0067">ATP-binding</keyword>